<sequence length="140" mass="16031">MKPKFALVQWIGGEYDATYTTGVPVEWIMDFDVNKFDPKTEPEDHSYVVEWRKSKSGRTPKRGWRYYDAKVVRVSRKSIKSLGNQIQILEGAVSPLRLAAVEKESDLPDGINLESIYDTVEDVKEINFNGKLIFKLSGFL</sequence>
<dbReference type="AlphaFoldDB" id="A0A8J2H916"/>
<protein>
    <submittedName>
        <fullName evidence="1">Uncharacterized protein</fullName>
    </submittedName>
</protein>
<name>A0A8J2H916_COTCN</name>
<evidence type="ECO:0000313" key="1">
    <source>
        <dbReference type="EMBL" id="CAG5085098.1"/>
    </source>
</evidence>
<keyword evidence="2" id="KW-1185">Reference proteome</keyword>
<dbReference type="Proteomes" id="UP000786811">
    <property type="component" value="Unassembled WGS sequence"/>
</dbReference>
<comment type="caution">
    <text evidence="1">The sequence shown here is derived from an EMBL/GenBank/DDBJ whole genome shotgun (WGS) entry which is preliminary data.</text>
</comment>
<accession>A0A8J2H916</accession>
<organism evidence="1 2">
    <name type="scientific">Cotesia congregata</name>
    <name type="common">Parasitoid wasp</name>
    <name type="synonym">Apanteles congregatus</name>
    <dbReference type="NCBI Taxonomy" id="51543"/>
    <lineage>
        <taxon>Eukaryota</taxon>
        <taxon>Metazoa</taxon>
        <taxon>Ecdysozoa</taxon>
        <taxon>Arthropoda</taxon>
        <taxon>Hexapoda</taxon>
        <taxon>Insecta</taxon>
        <taxon>Pterygota</taxon>
        <taxon>Neoptera</taxon>
        <taxon>Endopterygota</taxon>
        <taxon>Hymenoptera</taxon>
        <taxon>Apocrita</taxon>
        <taxon>Ichneumonoidea</taxon>
        <taxon>Braconidae</taxon>
        <taxon>Microgastrinae</taxon>
        <taxon>Cotesia</taxon>
    </lineage>
</organism>
<reference evidence="1" key="1">
    <citation type="submission" date="2021-04" db="EMBL/GenBank/DDBJ databases">
        <authorList>
            <person name="Chebbi M.A.C M."/>
        </authorList>
    </citation>
    <scope>NUCLEOTIDE SEQUENCE</scope>
</reference>
<gene>
    <name evidence="1" type="ORF">HICCMSTLAB_LOCUS4274</name>
</gene>
<proteinExistence type="predicted"/>
<dbReference type="OrthoDB" id="7700372at2759"/>
<evidence type="ECO:0000313" key="2">
    <source>
        <dbReference type="Proteomes" id="UP000786811"/>
    </source>
</evidence>
<dbReference type="EMBL" id="CAJNRD030001118">
    <property type="protein sequence ID" value="CAG5085098.1"/>
    <property type="molecule type" value="Genomic_DNA"/>
</dbReference>